<feature type="non-terminal residue" evidence="3">
    <location>
        <position position="363"/>
    </location>
</feature>
<dbReference type="PANTHER" id="PTHR19303">
    <property type="entry name" value="TRANSPOSON"/>
    <property type="match status" value="1"/>
</dbReference>
<feature type="region of interest" description="Disordered" evidence="1">
    <location>
        <begin position="1"/>
        <end position="27"/>
    </location>
</feature>
<dbReference type="GO" id="GO:0005634">
    <property type="term" value="C:nucleus"/>
    <property type="evidence" value="ECO:0007669"/>
    <property type="project" value="TreeGrafter"/>
</dbReference>
<proteinExistence type="predicted"/>
<evidence type="ECO:0000256" key="1">
    <source>
        <dbReference type="SAM" id="MobiDB-lite"/>
    </source>
</evidence>
<name>A0A5J4TDT9_9EUKA</name>
<feature type="domain" description="DDE-1" evidence="2">
    <location>
        <begin position="166"/>
        <end position="311"/>
    </location>
</feature>
<accession>A0A5J4TDT9</accession>
<evidence type="ECO:0000313" key="3">
    <source>
        <dbReference type="EMBL" id="KAA6355760.1"/>
    </source>
</evidence>
<dbReference type="InterPro" id="IPR050863">
    <property type="entry name" value="CenT-Element_Derived"/>
</dbReference>
<comment type="caution">
    <text evidence="3">The sequence shown here is derived from an EMBL/GenBank/DDBJ whole genome shotgun (WGS) entry which is preliminary data.</text>
</comment>
<gene>
    <name evidence="3" type="ORF">EZS28_048713</name>
</gene>
<feature type="compositionally biased region" description="Polar residues" evidence="1">
    <location>
        <begin position="1"/>
        <end position="11"/>
    </location>
</feature>
<evidence type="ECO:0000259" key="2">
    <source>
        <dbReference type="Pfam" id="PF03184"/>
    </source>
</evidence>
<reference evidence="3 4" key="1">
    <citation type="submission" date="2019-03" db="EMBL/GenBank/DDBJ databases">
        <title>Single cell metagenomics reveals metabolic interactions within the superorganism composed of flagellate Streblomastix strix and complex community of Bacteroidetes bacteria on its surface.</title>
        <authorList>
            <person name="Treitli S.C."/>
            <person name="Kolisko M."/>
            <person name="Husnik F."/>
            <person name="Keeling P."/>
            <person name="Hampl V."/>
        </authorList>
    </citation>
    <scope>NUCLEOTIDE SEQUENCE [LARGE SCALE GENOMIC DNA]</scope>
    <source>
        <strain evidence="3">ST1C</strain>
    </source>
</reference>
<dbReference type="InterPro" id="IPR036397">
    <property type="entry name" value="RNaseH_sf"/>
</dbReference>
<dbReference type="InterPro" id="IPR004875">
    <property type="entry name" value="DDE_SF_endonuclease_dom"/>
</dbReference>
<dbReference type="PANTHER" id="PTHR19303:SF74">
    <property type="entry name" value="POGO TRANSPOSABLE ELEMENT WITH KRAB DOMAIN"/>
    <property type="match status" value="1"/>
</dbReference>
<dbReference type="Gene3D" id="3.30.420.10">
    <property type="entry name" value="Ribonuclease H-like superfamily/Ribonuclease H"/>
    <property type="match status" value="1"/>
</dbReference>
<sequence length="363" mass="41952">MYTTVHQQETIGQKIPESKRKKNRKLTDEQERTIVNWIISTYKTTRIPRTPKQIRAQVYGKFHITVSTNWHRFLVKRYSSELVVKEQSPRQVQRMDVKEEDIHKRNANLKKYVQNKIVELILNADEIGLQWYCDSRIQCVIMPKEFEHDEIHFPVDRSEPRMSNMIAVALSERYLHPFLISKEEMSEHELLKNYIVQNQNAQVITSTSCMMNSNLMLVWARDTVVPYVNNVRKEKKLSTRTEAVLIVDNASSHCNKLVKDLLKANHIILLTMPPHSTHLLQPCDVGDFGALKLAYQQGHQGISKMTPEQIVSHILDSTQKAASRLTVANSFHACCIGTKVVKGQLVADIKQDVFDEILKKIRA</sequence>
<dbReference type="AlphaFoldDB" id="A0A5J4TDT9"/>
<evidence type="ECO:0000313" key="4">
    <source>
        <dbReference type="Proteomes" id="UP000324800"/>
    </source>
</evidence>
<protein>
    <recommendedName>
        <fullName evidence="2">DDE-1 domain-containing protein</fullName>
    </recommendedName>
</protein>
<dbReference type="GO" id="GO:0003677">
    <property type="term" value="F:DNA binding"/>
    <property type="evidence" value="ECO:0007669"/>
    <property type="project" value="TreeGrafter"/>
</dbReference>
<dbReference type="Pfam" id="PF03184">
    <property type="entry name" value="DDE_1"/>
    <property type="match status" value="1"/>
</dbReference>
<dbReference type="EMBL" id="SNRW01034097">
    <property type="protein sequence ID" value="KAA6355760.1"/>
    <property type="molecule type" value="Genomic_DNA"/>
</dbReference>
<organism evidence="3 4">
    <name type="scientific">Streblomastix strix</name>
    <dbReference type="NCBI Taxonomy" id="222440"/>
    <lineage>
        <taxon>Eukaryota</taxon>
        <taxon>Metamonada</taxon>
        <taxon>Preaxostyla</taxon>
        <taxon>Oxymonadida</taxon>
        <taxon>Streblomastigidae</taxon>
        <taxon>Streblomastix</taxon>
    </lineage>
</organism>
<dbReference type="Proteomes" id="UP000324800">
    <property type="component" value="Unassembled WGS sequence"/>
</dbReference>
<dbReference type="OrthoDB" id="3064354at2759"/>